<dbReference type="AlphaFoldDB" id="A0A428S4S0"/>
<proteinExistence type="predicted"/>
<protein>
    <submittedName>
        <fullName evidence="1">Uncharacterized protein</fullName>
    </submittedName>
</protein>
<evidence type="ECO:0000313" key="1">
    <source>
        <dbReference type="EMBL" id="RSL84775.1"/>
    </source>
</evidence>
<gene>
    <name evidence="1" type="ORF">CEP52_016342</name>
</gene>
<sequence>MYTYAAKSSQDTEQLIVHGAQAVAAVSMPTPSATNLKVASRIFNLPSLRQRPVTRSVTTLSPSLSRTDIIAYSQVKWDSLTLRIDIAEPQFLANAPRK</sequence>
<accession>A0A428S4S0</accession>
<organism evidence="1 2">
    <name type="scientific">Fusarium oligoseptatum</name>
    <dbReference type="NCBI Taxonomy" id="2604345"/>
    <lineage>
        <taxon>Eukaryota</taxon>
        <taxon>Fungi</taxon>
        <taxon>Dikarya</taxon>
        <taxon>Ascomycota</taxon>
        <taxon>Pezizomycotina</taxon>
        <taxon>Sordariomycetes</taxon>
        <taxon>Hypocreomycetidae</taxon>
        <taxon>Hypocreales</taxon>
        <taxon>Nectriaceae</taxon>
        <taxon>Fusarium</taxon>
        <taxon>Fusarium solani species complex</taxon>
    </lineage>
</organism>
<dbReference type="Proteomes" id="UP000287144">
    <property type="component" value="Unassembled WGS sequence"/>
</dbReference>
<reference evidence="1 2" key="1">
    <citation type="submission" date="2017-06" db="EMBL/GenBank/DDBJ databases">
        <title>Comparative genomic analysis of Ambrosia Fusariam Clade fungi.</title>
        <authorList>
            <person name="Stajich J.E."/>
            <person name="Carrillo J."/>
            <person name="Kijimoto T."/>
            <person name="Eskalen A."/>
            <person name="O'Donnell K."/>
            <person name="Kasson M."/>
        </authorList>
    </citation>
    <scope>NUCLEOTIDE SEQUENCE [LARGE SCALE GENOMIC DNA]</scope>
    <source>
        <strain evidence="1 2">NRRL62579</strain>
    </source>
</reference>
<name>A0A428S4S0_9HYPO</name>
<keyword evidence="2" id="KW-1185">Reference proteome</keyword>
<evidence type="ECO:0000313" key="2">
    <source>
        <dbReference type="Proteomes" id="UP000287144"/>
    </source>
</evidence>
<dbReference type="EMBL" id="NKCK01000339">
    <property type="protein sequence ID" value="RSL84775.1"/>
    <property type="molecule type" value="Genomic_DNA"/>
</dbReference>
<comment type="caution">
    <text evidence="1">The sequence shown here is derived from an EMBL/GenBank/DDBJ whole genome shotgun (WGS) entry which is preliminary data.</text>
</comment>